<dbReference type="EMBL" id="JAHKNI010000005">
    <property type="protein sequence ID" value="MBU3063099.1"/>
    <property type="molecule type" value="Genomic_DNA"/>
</dbReference>
<dbReference type="InterPro" id="IPR000675">
    <property type="entry name" value="Cutinase/axe"/>
</dbReference>
<evidence type="ECO:0000256" key="4">
    <source>
        <dbReference type="ARBA" id="ARBA00023157"/>
    </source>
</evidence>
<keyword evidence="3" id="KW-0378">Hydrolase</keyword>
<dbReference type="Gene3D" id="3.40.50.1820">
    <property type="entry name" value="alpha/beta hydrolase"/>
    <property type="match status" value="1"/>
</dbReference>
<evidence type="ECO:0000313" key="8">
    <source>
        <dbReference type="Proteomes" id="UP000733379"/>
    </source>
</evidence>
<dbReference type="Proteomes" id="UP000733379">
    <property type="component" value="Unassembled WGS sequence"/>
</dbReference>
<feature type="compositionally biased region" description="Polar residues" evidence="5">
    <location>
        <begin position="182"/>
        <end position="199"/>
    </location>
</feature>
<accession>A0ABS6AYM0</accession>
<reference evidence="7 8" key="1">
    <citation type="submission" date="2021-06" db="EMBL/GenBank/DDBJ databases">
        <title>Actinomycetes sequencing.</title>
        <authorList>
            <person name="Shan Q."/>
        </authorList>
    </citation>
    <scope>NUCLEOTIDE SEQUENCE [LARGE SCALE GENOMIC DNA]</scope>
    <source>
        <strain evidence="7 8">NEAU-G5</strain>
    </source>
</reference>
<dbReference type="PANTHER" id="PTHR33630:SF9">
    <property type="entry name" value="CUTINASE 4"/>
    <property type="match status" value="1"/>
</dbReference>
<evidence type="ECO:0000256" key="5">
    <source>
        <dbReference type="SAM" id="MobiDB-lite"/>
    </source>
</evidence>
<keyword evidence="2" id="KW-0719">Serine esterase</keyword>
<evidence type="ECO:0000313" key="7">
    <source>
        <dbReference type="EMBL" id="MBU3063099.1"/>
    </source>
</evidence>
<dbReference type="RefSeq" id="WP_215918020.1">
    <property type="nucleotide sequence ID" value="NZ_JAHKNI010000005.1"/>
</dbReference>
<feature type="signal peptide" evidence="6">
    <location>
        <begin position="1"/>
        <end position="29"/>
    </location>
</feature>
<feature type="chain" id="PRO_5046111340" evidence="6">
    <location>
        <begin position="30"/>
        <end position="404"/>
    </location>
</feature>
<gene>
    <name evidence="7" type="ORF">KO481_16385</name>
</gene>
<name>A0ABS6AYM0_9NOCA</name>
<protein>
    <submittedName>
        <fullName evidence="7">PE-PPE domain-containing protein</fullName>
    </submittedName>
</protein>
<comment type="similarity">
    <text evidence="1">Belongs to the cutinase family.</text>
</comment>
<dbReference type="InterPro" id="IPR029058">
    <property type="entry name" value="AB_hydrolase_fold"/>
</dbReference>
<keyword evidence="6" id="KW-0732">Signal</keyword>
<dbReference type="PANTHER" id="PTHR33630">
    <property type="entry name" value="CUTINASE RV1984C-RELATED-RELATED"/>
    <property type="match status" value="1"/>
</dbReference>
<keyword evidence="4" id="KW-1015">Disulfide bond</keyword>
<proteinExistence type="inferred from homology"/>
<sequence length="404" mass="39665">MSRGKFGGVLGSAALVAAALGVGTGTAAADTGAGPLPEGCRALVVIGIQGTGQSSPDPQADTGMLGSILGPLAHDNDMAQVFIPYPASFGSVPGTPPGPTFAASALQAQTRLDVTAADVAAQCPTSRIAVVGYSQGAGAATDFARREGAGTGPVPSDRIAGIAAISDWTRPPGPNAVPGRPGQQSPDPVPGTSGTSTKSVRLAPVPADGGIASNPQDFGTVNGRVVEICADGDLACNAPDNADAVKFAAGVAAHTDFRDPITAVTSAGAAVSGALSTATTQTLLDDVNVQGGQVDYLPGRSISDRVAQAAVSPDPAPPAQQAQAAAAKMQQVIGAVVADPIGQLPHLAAQLAAAIGPNLAANAADGTALVRLAGSIGPHDSYTANPQVTQWMSALAHDAVGGRR</sequence>
<evidence type="ECO:0000256" key="2">
    <source>
        <dbReference type="ARBA" id="ARBA00022487"/>
    </source>
</evidence>
<feature type="region of interest" description="Disordered" evidence="5">
    <location>
        <begin position="167"/>
        <end position="215"/>
    </location>
</feature>
<dbReference type="SMART" id="SM01110">
    <property type="entry name" value="Cutinase"/>
    <property type="match status" value="1"/>
</dbReference>
<keyword evidence="8" id="KW-1185">Reference proteome</keyword>
<organism evidence="7 8">
    <name type="scientific">Nocardia albiluteola</name>
    <dbReference type="NCBI Taxonomy" id="2842303"/>
    <lineage>
        <taxon>Bacteria</taxon>
        <taxon>Bacillati</taxon>
        <taxon>Actinomycetota</taxon>
        <taxon>Actinomycetes</taxon>
        <taxon>Mycobacteriales</taxon>
        <taxon>Nocardiaceae</taxon>
        <taxon>Nocardia</taxon>
    </lineage>
</organism>
<evidence type="ECO:0000256" key="6">
    <source>
        <dbReference type="SAM" id="SignalP"/>
    </source>
</evidence>
<dbReference type="SUPFAM" id="SSF53474">
    <property type="entry name" value="alpha/beta-Hydrolases"/>
    <property type="match status" value="1"/>
</dbReference>
<evidence type="ECO:0000256" key="1">
    <source>
        <dbReference type="ARBA" id="ARBA00007534"/>
    </source>
</evidence>
<comment type="caution">
    <text evidence="7">The sequence shown here is derived from an EMBL/GenBank/DDBJ whole genome shotgun (WGS) entry which is preliminary data.</text>
</comment>
<dbReference type="Pfam" id="PF01083">
    <property type="entry name" value="Cutinase"/>
    <property type="match status" value="1"/>
</dbReference>
<evidence type="ECO:0000256" key="3">
    <source>
        <dbReference type="ARBA" id="ARBA00022801"/>
    </source>
</evidence>